<dbReference type="EMBL" id="JBAHYK010000136">
    <property type="protein sequence ID" value="KAL0577815.1"/>
    <property type="molecule type" value="Genomic_DNA"/>
</dbReference>
<keyword evidence="2" id="KW-1185">Reference proteome</keyword>
<reference evidence="1 2" key="1">
    <citation type="submission" date="2024-02" db="EMBL/GenBank/DDBJ databases">
        <title>A draft genome for the cacao thread blight pathogen Marasmius crinis-equi.</title>
        <authorList>
            <person name="Cohen S.P."/>
            <person name="Baruah I.K."/>
            <person name="Amoako-Attah I."/>
            <person name="Bukari Y."/>
            <person name="Meinhardt L.W."/>
            <person name="Bailey B.A."/>
        </authorList>
    </citation>
    <scope>NUCLEOTIDE SEQUENCE [LARGE SCALE GENOMIC DNA]</scope>
    <source>
        <strain evidence="1 2">GH-76</strain>
    </source>
</reference>
<dbReference type="Proteomes" id="UP001465976">
    <property type="component" value="Unassembled WGS sequence"/>
</dbReference>
<proteinExistence type="predicted"/>
<name>A0ABR3FQV7_9AGAR</name>
<gene>
    <name evidence="1" type="ORF">V5O48_004182</name>
</gene>
<accession>A0ABR3FQV7</accession>
<comment type="caution">
    <text evidence="1">The sequence shown here is derived from an EMBL/GenBank/DDBJ whole genome shotgun (WGS) entry which is preliminary data.</text>
</comment>
<evidence type="ECO:0000313" key="2">
    <source>
        <dbReference type="Proteomes" id="UP001465976"/>
    </source>
</evidence>
<evidence type="ECO:0000313" key="1">
    <source>
        <dbReference type="EMBL" id="KAL0577815.1"/>
    </source>
</evidence>
<organism evidence="1 2">
    <name type="scientific">Marasmius crinis-equi</name>
    <dbReference type="NCBI Taxonomy" id="585013"/>
    <lineage>
        <taxon>Eukaryota</taxon>
        <taxon>Fungi</taxon>
        <taxon>Dikarya</taxon>
        <taxon>Basidiomycota</taxon>
        <taxon>Agaricomycotina</taxon>
        <taxon>Agaricomycetes</taxon>
        <taxon>Agaricomycetidae</taxon>
        <taxon>Agaricales</taxon>
        <taxon>Marasmiineae</taxon>
        <taxon>Marasmiaceae</taxon>
        <taxon>Marasmius</taxon>
    </lineage>
</organism>
<protein>
    <submittedName>
        <fullName evidence="1">Uncharacterized protein</fullName>
    </submittedName>
</protein>
<sequence length="510" mass="57817">MSVLEQTSPHILLKVISTERYLQAEHEKFLYTLKHSRSDTPLLDIVASTVVDRHGQSAVAFASTVAGAHETLDTNLYLLFSSTPPPTVRSHLKSLFSLLRGIQRPLCEQERKRVVDSISGAMYRFSWSRWVYYLRKLLDSLEVIEQETLQLEGGKLLIARIIGICNSIRNLGVALDMDEEERIPFVVSTVARLGDDWEKRGFLKTKLDRRDKEPIGLFPRLEYLIRKEFGQCPPLHKWITKLLSIHANSTSAVHQAVNKSSFSIFRGSLKIVILPSPTPVPNAPDRTINVKNVETAVSIARFTHGELSTKASFQWNDEIFDDAVQDFIIWAASEPEELENRKLPHAHCQLEALNYIHNHGLEVYPHLGRSKSGCETCKIVIRAYFSAQGLDAPPIQSNGKIQRLCRFPEFGGQLGVAFRERLCLHLRKRVALTAIAWIDQMPVDHLHYWAHRKFQLALEESSSSNPTWGKGGSSLEGDLFRLWMPTSEAGSSIYCGRDDSPRPLQFEVRT</sequence>